<protein>
    <recommendedName>
        <fullName evidence="3">F-box domain-containing protein</fullName>
    </recommendedName>
</protein>
<dbReference type="InParanoid" id="K5WJE9"/>
<dbReference type="EMBL" id="JH971413">
    <property type="protein sequence ID" value="EKM75431.1"/>
    <property type="molecule type" value="Genomic_DNA"/>
</dbReference>
<reference evidence="2" key="1">
    <citation type="journal article" date="2012" name="Proc. Natl. Acad. Sci. U.S.A.">
        <title>Genome sequence of the button mushroom Agaricus bisporus reveals mechanisms governing adaptation to a humic-rich ecological niche.</title>
        <authorList>
            <person name="Morin E."/>
            <person name="Kohler A."/>
            <person name="Baker A.R."/>
            <person name="Foulongne-Oriol M."/>
            <person name="Lombard V."/>
            <person name="Nagy L.G."/>
            <person name="Ohm R.A."/>
            <person name="Patyshakuliyeva A."/>
            <person name="Brun A."/>
            <person name="Aerts A.L."/>
            <person name="Bailey A.M."/>
            <person name="Billette C."/>
            <person name="Coutinho P.M."/>
            <person name="Deakin G."/>
            <person name="Doddapaneni H."/>
            <person name="Floudas D."/>
            <person name="Grimwood J."/>
            <person name="Hilden K."/>
            <person name="Kuees U."/>
            <person name="LaButti K.M."/>
            <person name="Lapidus A."/>
            <person name="Lindquist E.A."/>
            <person name="Lucas S.M."/>
            <person name="Murat C."/>
            <person name="Riley R.W."/>
            <person name="Salamov A.A."/>
            <person name="Schmutz J."/>
            <person name="Subramanian V."/>
            <person name="Woesten H.A.B."/>
            <person name="Xu J."/>
            <person name="Eastwood D.C."/>
            <person name="Foster G.D."/>
            <person name="Sonnenberg A.S."/>
            <person name="Cullen D."/>
            <person name="de Vries R.P."/>
            <person name="Lundell T."/>
            <person name="Hibbett D.S."/>
            <person name="Henrissat B."/>
            <person name="Burton K.S."/>
            <person name="Kerrigan R.W."/>
            <person name="Challen M.P."/>
            <person name="Grigoriev I.V."/>
            <person name="Martin F."/>
        </authorList>
    </citation>
    <scope>NUCLEOTIDE SEQUENCE [LARGE SCALE GENOMIC DNA]</scope>
    <source>
        <strain evidence="2">JB137-S8 / ATCC MYA-4627 / FGSC 10392</strain>
    </source>
</reference>
<gene>
    <name evidence="1" type="ORF">AGABI1DRAFT_116373</name>
</gene>
<evidence type="ECO:0000313" key="2">
    <source>
        <dbReference type="Proteomes" id="UP000008493"/>
    </source>
</evidence>
<organism evidence="1 2">
    <name type="scientific">Agaricus bisporus var. burnettii (strain JB137-S8 / ATCC MYA-4627 / FGSC 10392)</name>
    <name type="common">White button mushroom</name>
    <dbReference type="NCBI Taxonomy" id="597362"/>
    <lineage>
        <taxon>Eukaryota</taxon>
        <taxon>Fungi</taxon>
        <taxon>Dikarya</taxon>
        <taxon>Basidiomycota</taxon>
        <taxon>Agaricomycotina</taxon>
        <taxon>Agaricomycetes</taxon>
        <taxon>Agaricomycetidae</taxon>
        <taxon>Agaricales</taxon>
        <taxon>Agaricineae</taxon>
        <taxon>Agaricaceae</taxon>
        <taxon>Agaricus</taxon>
    </lineage>
</organism>
<evidence type="ECO:0008006" key="3">
    <source>
        <dbReference type="Google" id="ProtNLM"/>
    </source>
</evidence>
<dbReference type="KEGG" id="abp:AGABI1DRAFT116373"/>
<dbReference type="GeneID" id="18825076"/>
<dbReference type="RefSeq" id="XP_007333900.1">
    <property type="nucleotide sequence ID" value="XM_007333838.1"/>
</dbReference>
<evidence type="ECO:0000313" key="1">
    <source>
        <dbReference type="EMBL" id="EKM75431.1"/>
    </source>
</evidence>
<proteinExistence type="predicted"/>
<accession>K5WJE9</accession>
<dbReference type="HOGENOM" id="CLU_727546_0_0_1"/>
<name>K5WJE9_AGABU</name>
<sequence length="380" mass="43118">MDKQPSYYRTPSYKHRILLSSVCRRWRGVVQSMATLWANIISDIAAGPGYPPAPLFRSIVECSNPSLVEVNLYGAGDIHGSHPLIQRQGDDSISSFNLVESLNCLPHHIHRCVKLTLVVPDREVAFAFGKIPFFQAKNLEEIQVASQCGQDVDSHIFKSLRGLTALRRLTFLEFERKRSSIRCAMPTLLWHQLVHLDMTYMMSTEEVFWLLRSCTSAVTMRLEVHMMEGYDGPVAHVSNIRALNLSVLGRSVYRSLRRVVAPKLEVFCLKIRREKEILDDMVDDLLLDGRLAWPVLDREHSLKELIVFDESLPVEYPQVAELLGDGDVRGIPVVKMKIRTMGAPQSMTLDKSGFLGWADEETMAHYGKDNELISDARIII</sequence>
<dbReference type="Proteomes" id="UP000008493">
    <property type="component" value="Unassembled WGS sequence"/>
</dbReference>
<dbReference type="OrthoDB" id="2984476at2759"/>
<dbReference type="AlphaFoldDB" id="K5WJE9"/>
<keyword evidence="2" id="KW-1185">Reference proteome</keyword>
<dbReference type="OMA" id="STEEVFW"/>